<dbReference type="EMBL" id="MHLE01000031">
    <property type="protein sequence ID" value="OGZ02456.1"/>
    <property type="molecule type" value="Genomic_DNA"/>
</dbReference>
<evidence type="ECO:0000313" key="1">
    <source>
        <dbReference type="EMBL" id="OGZ02456.1"/>
    </source>
</evidence>
<protein>
    <recommendedName>
        <fullName evidence="3">DUF458 domain-containing protein</fullName>
    </recommendedName>
</protein>
<dbReference type="InterPro" id="IPR007405">
    <property type="entry name" value="Phage_KVP40_Orf299"/>
</dbReference>
<proteinExistence type="predicted"/>
<dbReference type="AlphaFoldDB" id="A0A1G2CM21"/>
<evidence type="ECO:0000313" key="2">
    <source>
        <dbReference type="Proteomes" id="UP000178599"/>
    </source>
</evidence>
<name>A0A1G2CM21_9BACT</name>
<reference evidence="1 2" key="1">
    <citation type="journal article" date="2016" name="Nat. Commun.">
        <title>Thousands of microbial genomes shed light on interconnected biogeochemical processes in an aquifer system.</title>
        <authorList>
            <person name="Anantharaman K."/>
            <person name="Brown C.T."/>
            <person name="Hug L.A."/>
            <person name="Sharon I."/>
            <person name="Castelle C.J."/>
            <person name="Probst A.J."/>
            <person name="Thomas B.C."/>
            <person name="Singh A."/>
            <person name="Wilkins M.J."/>
            <person name="Karaoz U."/>
            <person name="Brodie E.L."/>
            <person name="Williams K.H."/>
            <person name="Hubbard S.S."/>
            <person name="Banfield J.F."/>
        </authorList>
    </citation>
    <scope>NUCLEOTIDE SEQUENCE [LARGE SCALE GENOMIC DNA]</scope>
</reference>
<sequence length="145" mass="16247">MPQVVAEIGRFIRMEPGFKYVVGVGTDSERIAGGNADFVTAIVIRRVGNGGRYFWKRKNCGPFHTLRDRIIQEALFSIETAGEVLSELKKVSDVDFNFEVHADIGMGGDTREMMNEVVGMIRAYNYEVKVKPESYAATNVADRHI</sequence>
<evidence type="ECO:0008006" key="3">
    <source>
        <dbReference type="Google" id="ProtNLM"/>
    </source>
</evidence>
<comment type="caution">
    <text evidence="1">The sequence shown here is derived from an EMBL/GenBank/DDBJ whole genome shotgun (WGS) entry which is preliminary data.</text>
</comment>
<dbReference type="Pfam" id="PF04308">
    <property type="entry name" value="RNaseH_like"/>
    <property type="match status" value="1"/>
</dbReference>
<accession>A0A1G2CM21</accession>
<dbReference type="Proteomes" id="UP000178599">
    <property type="component" value="Unassembled WGS sequence"/>
</dbReference>
<dbReference type="PANTHER" id="PTHR39961:SF1">
    <property type="entry name" value="DUF458 DOMAIN-CONTAINING PROTEIN"/>
    <property type="match status" value="1"/>
</dbReference>
<organism evidence="1 2">
    <name type="scientific">Candidatus Liptonbacteria bacterium RIFOXYB1_FULL_36_10</name>
    <dbReference type="NCBI Taxonomy" id="1798654"/>
    <lineage>
        <taxon>Bacteria</taxon>
        <taxon>Candidatus Liptoniibacteriota</taxon>
    </lineage>
</organism>
<dbReference type="PANTHER" id="PTHR39961">
    <property type="entry name" value="HYPOTHETICAL CYTOSOLIC PROTEIN"/>
    <property type="match status" value="1"/>
</dbReference>
<gene>
    <name evidence="1" type="ORF">A2390_02895</name>
</gene>